<comment type="subcellular location">
    <subcellularLocation>
        <location evidence="1">Cell envelope</location>
    </subcellularLocation>
    <subcellularLocation>
        <location evidence="2">Cell outer membrane</location>
    </subcellularLocation>
    <subcellularLocation>
        <location evidence="3">Secreted</location>
    </subcellularLocation>
</comment>
<keyword evidence="6" id="KW-0472">Membrane</keyword>
<evidence type="ECO:0000256" key="6">
    <source>
        <dbReference type="ARBA" id="ARBA00023136"/>
    </source>
</evidence>
<keyword evidence="7" id="KW-0998">Cell outer membrane</keyword>
<dbReference type="PANTHER" id="PTHR11319:SF35">
    <property type="entry name" value="OUTER MEMBRANE PROTEIN PMPC-RELATED"/>
    <property type="match status" value="1"/>
</dbReference>
<dbReference type="SMART" id="SM00710">
    <property type="entry name" value="PbH1"/>
    <property type="match status" value="25"/>
</dbReference>
<dbReference type="Pfam" id="PF02415">
    <property type="entry name" value="Chlam_PMP"/>
    <property type="match status" value="10"/>
</dbReference>
<dbReference type="InterPro" id="IPR011050">
    <property type="entry name" value="Pectin_lyase_fold/virulence"/>
</dbReference>
<dbReference type="GO" id="GO:0005576">
    <property type="term" value="C:extracellular region"/>
    <property type="evidence" value="ECO:0007669"/>
    <property type="project" value="UniProtKB-SubCell"/>
</dbReference>
<reference evidence="8 9" key="1">
    <citation type="submission" date="2016-04" db="EMBL/GenBank/DDBJ databases">
        <title>Genome sequence of Methanosphaera cuniculi DSM 4103.</title>
        <authorList>
            <person name="Poehlein A."/>
            <person name="Seedorf H."/>
            <person name="Daniel R."/>
        </authorList>
    </citation>
    <scope>NUCLEOTIDE SEQUENCE [LARGE SCALE GENOMIC DNA]</scope>
    <source>
        <strain evidence="8 9">DSM 4103</strain>
    </source>
</reference>
<evidence type="ECO:0000256" key="7">
    <source>
        <dbReference type="ARBA" id="ARBA00023237"/>
    </source>
</evidence>
<keyword evidence="5" id="KW-0732">Signal</keyword>
<name>A0A2V2BQB8_9EURY</name>
<evidence type="ECO:0000256" key="5">
    <source>
        <dbReference type="ARBA" id="ARBA00022729"/>
    </source>
</evidence>
<dbReference type="InterPro" id="IPR006626">
    <property type="entry name" value="PbH1"/>
</dbReference>
<dbReference type="EMBL" id="LWMS01000020">
    <property type="protein sequence ID" value="PWL08280.1"/>
    <property type="molecule type" value="Genomic_DNA"/>
</dbReference>
<dbReference type="NCBIfam" id="TIGR01376">
    <property type="entry name" value="POMP_repeat"/>
    <property type="match status" value="5"/>
</dbReference>
<protein>
    <submittedName>
        <fullName evidence="8">Putative outer membrane protein PmpG</fullName>
    </submittedName>
</protein>
<proteinExistence type="predicted"/>
<dbReference type="Gene3D" id="2.160.20.10">
    <property type="entry name" value="Single-stranded right-handed beta-helix, Pectin lyase-like"/>
    <property type="match status" value="1"/>
</dbReference>
<accession>A0A2V2BQB8</accession>
<evidence type="ECO:0000313" key="8">
    <source>
        <dbReference type="EMBL" id="PWL08280.1"/>
    </source>
</evidence>
<evidence type="ECO:0000256" key="3">
    <source>
        <dbReference type="ARBA" id="ARBA00004613"/>
    </source>
</evidence>
<sequence length="1632" mass="172933">MKQNSKFLLIGLLVLSILISISAINATDDNTSMNAIKTADNTQDLLNTQTNTIQKNNSIKSITKSENKNIKNENTNNKIKTQKIENNKINSDTVYKNSKKDYTVNNYEELYNTIDSIKHSSTNNEETVSLNEGTYTITNTITWDINKTLIINGNGKTIINGTQTNQFMIIGATSSVILNNIIIADCHAEKGGAIYDEGTLRINNVSFINNTVPANGGAIYTTAGSSLFIEKSTFDSNKQTEHVSGNSKGYNGGALSVRGTLYINDSTFINNLASYTNTETDSDGGNGGAIAFVTSTNDLTITNSRFDNNSARHGGAILIMNLNSDEGTRTIKNVTFTNNQGVYGTIVTYNTLTINNSTFKNNIMSGYGSGSNHASGGAILINSYNKTASPSLTVNNSIFDKNEAYEGGVIDIASVTRDCKNATVTINNSTFKNNNATNGGAIYLEYGDITIDNSIFDNNTGKLGGALYLKGHANINNSTFTKNNATSNGGAINVYNVNVLSANPYTLNIKNSIFTDNIASSNGGAIATQHIAVNNTTFTNNKAGAKGGAIHSANTVKTMPVNINNSKFTQNTAGTNGGAISLTSLTMITNTNFTDNKAMTGGAIHGTTSNLTITNSNFNNNKANSTTGGGAIYSSGNLNITNNNFTDNTATLKGGAIFITPNKNLTISDSKFDNNKAINETNYTYGGAIYTNARTNITNTEFTNNNASYGGAIYFTRNDTSNITNSKFTNNIAANRGGAIYNNASSTLDITNTIFDKNSHTNTTKANNNDYGGAAIFSEGGLHITSTNFTNNHANYTHGVANSDGGNGGAIVHYNSIKDLIIKNSNFNNNSARHGGSILIYNGDSDDGLKVIENTTFNGSVGVYGTIETYNSLNITSTVFANNTMEDYGSGNRLGSGGAIVLNSYFTAQSIKLSIDNSTFENNTATEGGVIRTGSPVPTTFAAPTLEITNSNFKNNHAYSTGGAISTYPADITITNTNFTNNKADNWGGAISTGISNLTITGSKFTNNSATKYGGAIYSVLDSTLKVNNATFTNNTQTQVEGANRNDYGGAAIFSNATLDINDTTFINNNANYTHNVSNSDGGNGGAIAFINSTNKLNINNSRFDANSARHGGSILIMNGNSDEGIKTITNTTFTNSRGVYGTIETYNSLNITDSLFDKNIMEDYGSGKRVGSGGAIVLNSMATNTKPVLTVVRTNFTNNQASLAGAIHIGGVSSTNGHPLLNVSNSTFKNNSVSSYGGAIYSQISDMIFENNYFVENKATMGGVIMSYTGSTLSSKNDTFENNKATSHGGVIYADNSEIQINSSKFINNNASLGGALLLGPNLSSSNIINSNFSNNNATYGGAILSYNNGQINNTEFNNNNASYGGALYVNSGSPTVGNSSFKQNTANVGGALYNAGTLTLDTNNFVNNNGANGETIYTTKALNTNDNTINLDDRTAFANQTTTISSPITDTSGSNNYVYEIYDPEGNLENTVNAVLIDNSIIVANYTFTNTGVYTVKLTYSGSVNNIEMKVTVGKSAITEITIDEIGLKHPQDSITISGVVNSESGIVAGETVIIYINGKQVATVVTDSESKYSYTATITTIATMLILSPTIDSLIFIKVILASRLITCNTPIVSLLVYAELSAYLAVIS</sequence>
<dbReference type="Proteomes" id="UP000246004">
    <property type="component" value="Unassembled WGS sequence"/>
</dbReference>
<comment type="caution">
    <text evidence="8">The sequence shown here is derived from an EMBL/GenBank/DDBJ whole genome shotgun (WGS) entry which is preliminary data.</text>
</comment>
<keyword evidence="4" id="KW-0964">Secreted</keyword>
<dbReference type="InterPro" id="IPR003368">
    <property type="entry name" value="POMP_repeat"/>
</dbReference>
<evidence type="ECO:0000256" key="1">
    <source>
        <dbReference type="ARBA" id="ARBA00004196"/>
    </source>
</evidence>
<evidence type="ECO:0000256" key="2">
    <source>
        <dbReference type="ARBA" id="ARBA00004442"/>
    </source>
</evidence>
<organism evidence="8 9">
    <name type="scientific">Methanosphaera cuniculi</name>
    <dbReference type="NCBI Taxonomy" id="1077256"/>
    <lineage>
        <taxon>Archaea</taxon>
        <taxon>Methanobacteriati</taxon>
        <taxon>Methanobacteriota</taxon>
        <taxon>Methanomada group</taxon>
        <taxon>Methanobacteria</taxon>
        <taxon>Methanobacteriales</taxon>
        <taxon>Methanobacteriaceae</taxon>
        <taxon>Methanosphaera</taxon>
    </lineage>
</organism>
<dbReference type="InterPro" id="IPR017868">
    <property type="entry name" value="Filamin/ABP280_repeat-like"/>
</dbReference>
<dbReference type="InterPro" id="IPR012334">
    <property type="entry name" value="Pectin_lyas_fold"/>
</dbReference>
<evidence type="ECO:0000256" key="4">
    <source>
        <dbReference type="ARBA" id="ARBA00022525"/>
    </source>
</evidence>
<evidence type="ECO:0000313" key="9">
    <source>
        <dbReference type="Proteomes" id="UP000246004"/>
    </source>
</evidence>
<dbReference type="RefSeq" id="WP_109582979.1">
    <property type="nucleotide sequence ID" value="NZ_LWMS01000020.1"/>
</dbReference>
<dbReference type="SUPFAM" id="SSF51126">
    <property type="entry name" value="Pectin lyase-like"/>
    <property type="match status" value="5"/>
</dbReference>
<dbReference type="PANTHER" id="PTHR11319">
    <property type="entry name" value="G PROTEIN-COUPLED RECEPTOR-RELATED"/>
    <property type="match status" value="1"/>
</dbReference>
<dbReference type="PROSITE" id="PS50194">
    <property type="entry name" value="FILAMIN_REPEAT"/>
    <property type="match status" value="1"/>
</dbReference>
<gene>
    <name evidence="8" type="primary">pmpG</name>
    <name evidence="8" type="ORF">MSCUN_07160</name>
</gene>